<accession>A0ABQ8GJX1</accession>
<feature type="region of interest" description="Disordered" evidence="6">
    <location>
        <begin position="509"/>
        <end position="585"/>
    </location>
</feature>
<evidence type="ECO:0000256" key="2">
    <source>
        <dbReference type="ARBA" id="ARBA00022692"/>
    </source>
</evidence>
<evidence type="ECO:0000256" key="7">
    <source>
        <dbReference type="SAM" id="Phobius"/>
    </source>
</evidence>
<name>A0ABQ8GJX1_9PEZI</name>
<dbReference type="Pfam" id="PF20684">
    <property type="entry name" value="Fung_rhodopsin"/>
    <property type="match status" value="1"/>
</dbReference>
<reference evidence="9 10" key="1">
    <citation type="journal article" date="2021" name="Nat. Commun.">
        <title>Genetic determinants of endophytism in the Arabidopsis root mycobiome.</title>
        <authorList>
            <person name="Mesny F."/>
            <person name="Miyauchi S."/>
            <person name="Thiergart T."/>
            <person name="Pickel B."/>
            <person name="Atanasova L."/>
            <person name="Karlsson M."/>
            <person name="Huettel B."/>
            <person name="Barry K.W."/>
            <person name="Haridas S."/>
            <person name="Chen C."/>
            <person name="Bauer D."/>
            <person name="Andreopoulos W."/>
            <person name="Pangilinan J."/>
            <person name="LaButti K."/>
            <person name="Riley R."/>
            <person name="Lipzen A."/>
            <person name="Clum A."/>
            <person name="Drula E."/>
            <person name="Henrissat B."/>
            <person name="Kohler A."/>
            <person name="Grigoriev I.V."/>
            <person name="Martin F.M."/>
            <person name="Hacquard S."/>
        </authorList>
    </citation>
    <scope>NUCLEOTIDE SEQUENCE [LARGE SCALE GENOMIC DNA]</scope>
    <source>
        <strain evidence="9 10">MPI-SDFR-AT-0080</strain>
    </source>
</reference>
<comment type="caution">
    <text evidence="9">The sequence shown here is derived from an EMBL/GenBank/DDBJ whole genome shotgun (WGS) entry which is preliminary data.</text>
</comment>
<keyword evidence="10" id="KW-1185">Reference proteome</keyword>
<proteinExistence type="inferred from homology"/>
<keyword evidence="2 7" id="KW-0812">Transmembrane</keyword>
<evidence type="ECO:0000256" key="3">
    <source>
        <dbReference type="ARBA" id="ARBA00022989"/>
    </source>
</evidence>
<feature type="transmembrane region" description="Helical" evidence="7">
    <location>
        <begin position="143"/>
        <end position="170"/>
    </location>
</feature>
<keyword evidence="3 7" id="KW-1133">Transmembrane helix</keyword>
<feature type="transmembrane region" description="Helical" evidence="7">
    <location>
        <begin position="61"/>
        <end position="87"/>
    </location>
</feature>
<evidence type="ECO:0000256" key="1">
    <source>
        <dbReference type="ARBA" id="ARBA00004141"/>
    </source>
</evidence>
<evidence type="ECO:0000256" key="4">
    <source>
        <dbReference type="ARBA" id="ARBA00023136"/>
    </source>
</evidence>
<feature type="region of interest" description="Disordered" evidence="6">
    <location>
        <begin position="435"/>
        <end position="476"/>
    </location>
</feature>
<protein>
    <recommendedName>
        <fullName evidence="8">Rhodopsin domain-containing protein</fullName>
    </recommendedName>
</protein>
<dbReference type="InterPro" id="IPR052337">
    <property type="entry name" value="SAT4-like"/>
</dbReference>
<dbReference type="PANTHER" id="PTHR33048:SF129">
    <property type="entry name" value="INTEGRAL MEMBRANE PROTEIN-RELATED"/>
    <property type="match status" value="1"/>
</dbReference>
<dbReference type="Proteomes" id="UP000774617">
    <property type="component" value="Unassembled WGS sequence"/>
</dbReference>
<feature type="transmembrane region" description="Helical" evidence="7">
    <location>
        <begin position="223"/>
        <end position="247"/>
    </location>
</feature>
<feature type="transmembrane region" description="Helical" evidence="7">
    <location>
        <begin position="27"/>
        <end position="49"/>
    </location>
</feature>
<feature type="region of interest" description="Disordered" evidence="6">
    <location>
        <begin position="637"/>
        <end position="658"/>
    </location>
</feature>
<evidence type="ECO:0000313" key="9">
    <source>
        <dbReference type="EMBL" id="KAH7058690.1"/>
    </source>
</evidence>
<dbReference type="InterPro" id="IPR049326">
    <property type="entry name" value="Rhodopsin_dom_fungi"/>
</dbReference>
<keyword evidence="4 7" id="KW-0472">Membrane</keyword>
<gene>
    <name evidence="9" type="ORF">B0J12DRAFT_737323</name>
</gene>
<comment type="similarity">
    <text evidence="5">Belongs to the SAT4 family.</text>
</comment>
<feature type="transmembrane region" description="Helical" evidence="7">
    <location>
        <begin position="190"/>
        <end position="211"/>
    </location>
</feature>
<comment type="subcellular location">
    <subcellularLocation>
        <location evidence="1">Membrane</location>
        <topology evidence="1">Multi-pass membrane protein</topology>
    </subcellularLocation>
</comment>
<organism evidence="9 10">
    <name type="scientific">Macrophomina phaseolina</name>
    <dbReference type="NCBI Taxonomy" id="35725"/>
    <lineage>
        <taxon>Eukaryota</taxon>
        <taxon>Fungi</taxon>
        <taxon>Dikarya</taxon>
        <taxon>Ascomycota</taxon>
        <taxon>Pezizomycotina</taxon>
        <taxon>Dothideomycetes</taxon>
        <taxon>Dothideomycetes incertae sedis</taxon>
        <taxon>Botryosphaeriales</taxon>
        <taxon>Botryosphaeriaceae</taxon>
        <taxon>Macrophomina</taxon>
    </lineage>
</organism>
<dbReference type="EMBL" id="JAGTJR010000006">
    <property type="protein sequence ID" value="KAH7058690.1"/>
    <property type="molecule type" value="Genomic_DNA"/>
</dbReference>
<sequence>MVRDIPLSVLFSFPTPNYVDPVTRGPALIIVNAIFLSLCTIALLLRLYTRVFIKRWFGSDDVFIILAYISTVALTINVIIANVHFYWNRHVWDIPITSLPGALKVAFSAKLIFVFAATFTRQSLLCFYYRLIADSGMKWFKWALHATVVLNAAAAIIFTCLGIWLCTPISAYWDISSLDGARCFDEGKVVLGIGVVNCFIDLLITALPITIITRLQMPMQQRVGVMILLSLGFVVVVAGAVRTYYIWKGLVVSYDETWLTFPLWIAAAVEINLGVVCLPSQLSIPPPPKPNAPNPKICACMPALRPLISRYITPAFSNVSSRISSLISRGSHGSHGSTRQTSRTASAHDYPSSANRYRKFSDGKNDAITSQTIGSSASTTLKGGSKLSSKLSSRLGYTSSMAASSTTAATAAADADDLRFITSPIELDDRLRADSAAGASHDRDRLSTIPGPPSPSFYAHTPSSSSPASAGDRYGRGAGLTALPHIGAAPPLEITCRHSFEIVSLDRRVVGGGGSGERTPQLYGGQTGGRSSGEEEAPLELDPREREWRVEVSCPVREKGGDDAQGGSDGDGEEDGGGREKRDRMGRKRSFIKMYTCSSFGTADRHLDAFFTQHDGPLEAYLRKQVLANARVIYGSPSAARGTAPDGLEQDCSDDGAHGDEAEKFEVVLSSRLVTKKGFSEEWMAYTAVLVGWGRGWEGKEGEDDGGGSVFSIGVTSSEEGERVGERGGEEDSGGGSGSVNASVAVDMDEGSVWTKPAVEDVEALVENVSLEKAKVGKKFRHRVVQTGAVDCRMSTTALRTLAQEVLRDAGEWLYANGQEGLVQDINVLLEDRMKRDELEKERLRDAREAVV</sequence>
<feature type="compositionally biased region" description="Basic and acidic residues" evidence="6">
    <location>
        <begin position="720"/>
        <end position="730"/>
    </location>
</feature>
<feature type="compositionally biased region" description="Low complexity" evidence="6">
    <location>
        <begin position="328"/>
        <end position="337"/>
    </location>
</feature>
<feature type="region of interest" description="Disordered" evidence="6">
    <location>
        <begin position="328"/>
        <end position="363"/>
    </location>
</feature>
<feature type="domain" description="Rhodopsin" evidence="8">
    <location>
        <begin position="45"/>
        <end position="310"/>
    </location>
</feature>
<feature type="region of interest" description="Disordered" evidence="6">
    <location>
        <begin position="700"/>
        <end position="742"/>
    </location>
</feature>
<evidence type="ECO:0000256" key="5">
    <source>
        <dbReference type="ARBA" id="ARBA00038359"/>
    </source>
</evidence>
<evidence type="ECO:0000256" key="6">
    <source>
        <dbReference type="SAM" id="MobiDB-lite"/>
    </source>
</evidence>
<dbReference type="PANTHER" id="PTHR33048">
    <property type="entry name" value="PTH11-LIKE INTEGRAL MEMBRANE PROTEIN (AFU_ORTHOLOGUE AFUA_5G11245)"/>
    <property type="match status" value="1"/>
</dbReference>
<feature type="compositionally biased region" description="Basic and acidic residues" evidence="6">
    <location>
        <begin position="541"/>
        <end position="562"/>
    </location>
</feature>
<evidence type="ECO:0000313" key="10">
    <source>
        <dbReference type="Proteomes" id="UP000774617"/>
    </source>
</evidence>
<evidence type="ECO:0000259" key="8">
    <source>
        <dbReference type="Pfam" id="PF20684"/>
    </source>
</evidence>